<dbReference type="Gene3D" id="1.10.287.110">
    <property type="entry name" value="DnaJ domain"/>
    <property type="match status" value="1"/>
</dbReference>
<keyword evidence="3" id="KW-1185">Reference proteome</keyword>
<evidence type="ECO:0000313" key="2">
    <source>
        <dbReference type="EMBL" id="KAF2807350.1"/>
    </source>
</evidence>
<feature type="domain" description="J" evidence="1">
    <location>
        <begin position="2"/>
        <end position="67"/>
    </location>
</feature>
<organism evidence="2">
    <name type="scientific">Mytilinidion resinicola</name>
    <dbReference type="NCBI Taxonomy" id="574789"/>
    <lineage>
        <taxon>Eukaryota</taxon>
        <taxon>Fungi</taxon>
        <taxon>Dikarya</taxon>
        <taxon>Ascomycota</taxon>
        <taxon>Pezizomycotina</taxon>
        <taxon>Dothideomycetes</taxon>
        <taxon>Pleosporomycetidae</taxon>
        <taxon>Mytilinidiales</taxon>
        <taxon>Mytilinidiaceae</taxon>
        <taxon>Mytilinidion</taxon>
    </lineage>
</organism>
<evidence type="ECO:0000259" key="1">
    <source>
        <dbReference type="PROSITE" id="PS50076"/>
    </source>
</evidence>
<dbReference type="Proteomes" id="UP000504636">
    <property type="component" value="Unplaced"/>
</dbReference>
<dbReference type="InterPro" id="IPR036869">
    <property type="entry name" value="J_dom_sf"/>
</dbReference>
<evidence type="ECO:0000313" key="3">
    <source>
        <dbReference type="Proteomes" id="UP000504636"/>
    </source>
</evidence>
<dbReference type="CDD" id="cd06257">
    <property type="entry name" value="DnaJ"/>
    <property type="match status" value="1"/>
</dbReference>
<dbReference type="AlphaFoldDB" id="A0A6A6YF35"/>
<proteinExistence type="predicted"/>
<dbReference type="InterPro" id="IPR001623">
    <property type="entry name" value="DnaJ_domain"/>
</dbReference>
<dbReference type="PANTHER" id="PTHR24074">
    <property type="entry name" value="CO-CHAPERONE PROTEIN DJLA"/>
    <property type="match status" value="1"/>
</dbReference>
<sequence>MSPYATLNVPTDADIKRIKKAYRELCLQYHPDRISDPAQREVGQEKFKEIQNAYETLSDVPKRADLD</sequence>
<dbReference type="OrthoDB" id="10250354at2759"/>
<dbReference type="PROSITE" id="PS50076">
    <property type="entry name" value="DNAJ_2"/>
    <property type="match status" value="1"/>
</dbReference>
<reference evidence="4" key="2">
    <citation type="submission" date="2020-04" db="EMBL/GenBank/DDBJ databases">
        <authorList>
            <consortium name="NCBI Genome Project"/>
        </authorList>
    </citation>
    <scope>NUCLEOTIDE SEQUENCE</scope>
    <source>
        <strain evidence="4">CBS 304.34</strain>
    </source>
</reference>
<dbReference type="GeneID" id="54456680"/>
<keyword evidence="2 4" id="KW-0346">Stress response</keyword>
<accession>A0A6A6YF35</accession>
<dbReference type="SUPFAM" id="SSF46565">
    <property type="entry name" value="Chaperone J-domain"/>
    <property type="match status" value="1"/>
</dbReference>
<dbReference type="InterPro" id="IPR050817">
    <property type="entry name" value="DjlA_DnaK_co-chaperone"/>
</dbReference>
<dbReference type="Pfam" id="PF00226">
    <property type="entry name" value="DnaJ"/>
    <property type="match status" value="1"/>
</dbReference>
<dbReference type="RefSeq" id="XP_033574314.1">
    <property type="nucleotide sequence ID" value="XM_033715787.1"/>
</dbReference>
<gene>
    <name evidence="2 4" type="ORF">BDZ99DRAFT_392492</name>
</gene>
<protein>
    <submittedName>
        <fullName evidence="2 4">Heat shock protein DnaJ</fullName>
    </submittedName>
</protein>
<dbReference type="PRINTS" id="PR00625">
    <property type="entry name" value="JDOMAIN"/>
</dbReference>
<dbReference type="EMBL" id="MU003705">
    <property type="protein sequence ID" value="KAF2807350.1"/>
    <property type="molecule type" value="Genomic_DNA"/>
</dbReference>
<dbReference type="SMART" id="SM00271">
    <property type="entry name" value="DnaJ"/>
    <property type="match status" value="1"/>
</dbReference>
<evidence type="ECO:0000313" key="4">
    <source>
        <dbReference type="RefSeq" id="XP_033574314.1"/>
    </source>
</evidence>
<feature type="non-terminal residue" evidence="2">
    <location>
        <position position="67"/>
    </location>
</feature>
<reference evidence="4" key="3">
    <citation type="submission" date="2025-04" db="UniProtKB">
        <authorList>
            <consortium name="RefSeq"/>
        </authorList>
    </citation>
    <scope>IDENTIFICATION</scope>
    <source>
        <strain evidence="4">CBS 304.34</strain>
    </source>
</reference>
<name>A0A6A6YF35_9PEZI</name>
<reference evidence="2 4" key="1">
    <citation type="journal article" date="2020" name="Stud. Mycol.">
        <title>101 Dothideomycetes genomes: a test case for predicting lifestyles and emergence of pathogens.</title>
        <authorList>
            <person name="Haridas S."/>
            <person name="Albert R."/>
            <person name="Binder M."/>
            <person name="Bloem J."/>
            <person name="Labutti K."/>
            <person name="Salamov A."/>
            <person name="Andreopoulos B."/>
            <person name="Baker S."/>
            <person name="Barry K."/>
            <person name="Bills G."/>
            <person name="Bluhm B."/>
            <person name="Cannon C."/>
            <person name="Castanera R."/>
            <person name="Culley D."/>
            <person name="Daum C."/>
            <person name="Ezra D."/>
            <person name="Gonzalez J."/>
            <person name="Henrissat B."/>
            <person name="Kuo A."/>
            <person name="Liang C."/>
            <person name="Lipzen A."/>
            <person name="Lutzoni F."/>
            <person name="Magnuson J."/>
            <person name="Mondo S."/>
            <person name="Nolan M."/>
            <person name="Ohm R."/>
            <person name="Pangilinan J."/>
            <person name="Park H.-J."/>
            <person name="Ramirez L."/>
            <person name="Alfaro M."/>
            <person name="Sun H."/>
            <person name="Tritt A."/>
            <person name="Yoshinaga Y."/>
            <person name="Zwiers L.-H."/>
            <person name="Turgeon B."/>
            <person name="Goodwin S."/>
            <person name="Spatafora J."/>
            <person name="Crous P."/>
            <person name="Grigoriev I."/>
        </authorList>
    </citation>
    <scope>NUCLEOTIDE SEQUENCE</scope>
    <source>
        <strain evidence="2 4">CBS 304.34</strain>
    </source>
</reference>